<dbReference type="PANTHER" id="PTHR46696">
    <property type="entry name" value="P450, PUTATIVE (EUROFUNG)-RELATED"/>
    <property type="match status" value="1"/>
</dbReference>
<keyword evidence="4" id="KW-0560">Oxidoreductase</keyword>
<dbReference type="Proteomes" id="UP001236652">
    <property type="component" value="Chromosome"/>
</dbReference>
<dbReference type="PRINTS" id="PR00385">
    <property type="entry name" value="P450"/>
</dbReference>
<proteinExistence type="inferred from homology"/>
<dbReference type="InterPro" id="IPR001128">
    <property type="entry name" value="Cyt_P450"/>
</dbReference>
<evidence type="ECO:0000256" key="4">
    <source>
        <dbReference type="RuleBase" id="RU000461"/>
    </source>
</evidence>
<keyword evidence="6" id="KW-1185">Reference proteome</keyword>
<protein>
    <submittedName>
        <fullName evidence="5">Cytochrome P450</fullName>
    </submittedName>
</protein>
<dbReference type="EMBL" id="CP126446">
    <property type="protein sequence ID" value="WIF96641.1"/>
    <property type="molecule type" value="Genomic_DNA"/>
</dbReference>
<evidence type="ECO:0000256" key="2">
    <source>
        <dbReference type="ARBA" id="ARBA00022617"/>
    </source>
</evidence>
<dbReference type="RefSeq" id="WP_231416911.1">
    <property type="nucleotide sequence ID" value="NZ_CP126446.1"/>
</dbReference>
<organism evidence="5 6">
    <name type="scientific">Pontibacillus chungwhensis</name>
    <dbReference type="NCBI Taxonomy" id="265426"/>
    <lineage>
        <taxon>Bacteria</taxon>
        <taxon>Bacillati</taxon>
        <taxon>Bacillota</taxon>
        <taxon>Bacilli</taxon>
        <taxon>Bacillales</taxon>
        <taxon>Bacillaceae</taxon>
        <taxon>Pontibacillus</taxon>
    </lineage>
</organism>
<keyword evidence="4" id="KW-0479">Metal-binding</keyword>
<dbReference type="Gene3D" id="1.10.630.10">
    <property type="entry name" value="Cytochrome P450"/>
    <property type="match status" value="1"/>
</dbReference>
<dbReference type="PANTHER" id="PTHR46696:SF1">
    <property type="entry name" value="CYTOCHROME P450 YJIB-RELATED"/>
    <property type="match status" value="1"/>
</dbReference>
<keyword evidence="3 4" id="KW-0503">Monooxygenase</keyword>
<comment type="similarity">
    <text evidence="1 4">Belongs to the cytochrome P450 family.</text>
</comment>
<dbReference type="InterPro" id="IPR002397">
    <property type="entry name" value="Cyt_P450_B"/>
</dbReference>
<dbReference type="CDD" id="cd11029">
    <property type="entry name" value="CYP107-like"/>
    <property type="match status" value="1"/>
</dbReference>
<dbReference type="SUPFAM" id="SSF48264">
    <property type="entry name" value="Cytochrome P450"/>
    <property type="match status" value="1"/>
</dbReference>
<keyword evidence="4" id="KW-0408">Iron</keyword>
<evidence type="ECO:0000256" key="3">
    <source>
        <dbReference type="ARBA" id="ARBA00023033"/>
    </source>
</evidence>
<dbReference type="PRINTS" id="PR00359">
    <property type="entry name" value="BP450"/>
</dbReference>
<dbReference type="Pfam" id="PF00067">
    <property type="entry name" value="p450"/>
    <property type="match status" value="1"/>
</dbReference>
<reference evidence="5 6" key="1">
    <citation type="submission" date="2023-05" db="EMBL/GenBank/DDBJ databases">
        <title>Comparative genomics reveals the evidence of polycyclic aromatic hydrocarbons degradation in moderately halophilic genus Pontibacillus.</title>
        <authorList>
            <person name="Yang H."/>
            <person name="Qian Z."/>
        </authorList>
    </citation>
    <scope>NUCLEOTIDE SEQUENCE [LARGE SCALE GENOMIC DNA]</scope>
    <source>
        <strain evidence="6">HN14</strain>
    </source>
</reference>
<evidence type="ECO:0000313" key="6">
    <source>
        <dbReference type="Proteomes" id="UP001236652"/>
    </source>
</evidence>
<sequence length="395" mass="45601">MTTKEKVFQSQFKEGAYPFYEDLRANDPIFKMSEVHNQTTWMVTRFKDVKELLKTPSFLKDFSKLYQNQDEGNVEQNIFSNMMLDLDPPDHSRLRKLVAPYFNPKTIARLEPRIDEIAKDLIHEMKEKQGPVDLIDEFAFPLPIIVISELLGVPPEDRHSFRKWSNSIVSASEGDHPQFSQDVKDFVSYLDELFERRRHDPKDDLISNLIQAEEEGEQLNHNELYSMVVLLIIAGHETTVNLIANTMYALMQHPSQFNQLKEDHSLIESAIEEGLRFYSPVDFSTARWVEDDRDFHGKTLKRGDVIFASLSSANRDEEKFEQANHFDLTRATNQHVAFGFGIHFCLGAPLARLEGKVAIQNLITSCPNLDLAPNTTPTWRKMFLLRGLEKLQVTL</sequence>
<keyword evidence="2 4" id="KW-0349">Heme</keyword>
<evidence type="ECO:0000256" key="1">
    <source>
        <dbReference type="ARBA" id="ARBA00010617"/>
    </source>
</evidence>
<dbReference type="PROSITE" id="PS00086">
    <property type="entry name" value="CYTOCHROME_P450"/>
    <property type="match status" value="1"/>
</dbReference>
<gene>
    <name evidence="5" type="ORF">QNI29_12870</name>
</gene>
<accession>A0ABY8UYB1</accession>
<name>A0ABY8UYB1_9BACI</name>
<evidence type="ECO:0000313" key="5">
    <source>
        <dbReference type="EMBL" id="WIF96641.1"/>
    </source>
</evidence>
<dbReference type="InterPro" id="IPR036396">
    <property type="entry name" value="Cyt_P450_sf"/>
</dbReference>
<dbReference type="InterPro" id="IPR017972">
    <property type="entry name" value="Cyt_P450_CS"/>
</dbReference>